<reference evidence="1" key="1">
    <citation type="submission" date="2017-05" db="UniProtKB">
        <authorList>
            <consortium name="EnsemblMetazoa"/>
        </authorList>
    </citation>
    <scope>IDENTIFICATION</scope>
</reference>
<dbReference type="AlphaFoldDB" id="A0A1X7UIT7"/>
<dbReference type="InParanoid" id="A0A1X7UIT7"/>
<protein>
    <submittedName>
        <fullName evidence="1">Uncharacterized protein</fullName>
    </submittedName>
</protein>
<proteinExistence type="predicted"/>
<dbReference type="EnsemblMetazoa" id="Aqu2.1.27565_001">
    <property type="protein sequence ID" value="Aqu2.1.27565_001"/>
    <property type="gene ID" value="Aqu2.1.27565"/>
</dbReference>
<accession>A0A1X7UIT7</accession>
<organism evidence="1">
    <name type="scientific">Amphimedon queenslandica</name>
    <name type="common">Sponge</name>
    <dbReference type="NCBI Taxonomy" id="400682"/>
    <lineage>
        <taxon>Eukaryota</taxon>
        <taxon>Metazoa</taxon>
        <taxon>Porifera</taxon>
        <taxon>Demospongiae</taxon>
        <taxon>Heteroscleromorpha</taxon>
        <taxon>Haplosclerida</taxon>
        <taxon>Niphatidae</taxon>
        <taxon>Amphimedon</taxon>
    </lineage>
</organism>
<sequence>SLSLSLLTDPKFVRLVNWAPFQPARLNFSGILIK</sequence>
<evidence type="ECO:0000313" key="1">
    <source>
        <dbReference type="EnsemblMetazoa" id="Aqu2.1.27565_001"/>
    </source>
</evidence>
<name>A0A1X7UIT7_AMPQE</name>